<evidence type="ECO:0008006" key="11">
    <source>
        <dbReference type="Google" id="ProtNLM"/>
    </source>
</evidence>
<feature type="transmembrane region" description="Helical" evidence="8">
    <location>
        <begin position="51"/>
        <end position="74"/>
    </location>
</feature>
<feature type="transmembrane region" description="Helical" evidence="8">
    <location>
        <begin position="206"/>
        <end position="228"/>
    </location>
</feature>
<accession>A0A423VDY8</accession>
<feature type="transmembrane region" description="Helical" evidence="8">
    <location>
        <begin position="132"/>
        <end position="150"/>
    </location>
</feature>
<feature type="transmembrane region" description="Helical" evidence="8">
    <location>
        <begin position="235"/>
        <end position="254"/>
    </location>
</feature>
<evidence type="ECO:0000256" key="8">
    <source>
        <dbReference type="SAM" id="Phobius"/>
    </source>
</evidence>
<proteinExistence type="predicted"/>
<dbReference type="PANTHER" id="PTHR23501">
    <property type="entry name" value="MAJOR FACILITATOR SUPERFAMILY"/>
    <property type="match status" value="1"/>
</dbReference>
<dbReference type="InterPro" id="IPR011701">
    <property type="entry name" value="MFS"/>
</dbReference>
<comment type="caution">
    <text evidence="9">The sequence shown here is derived from an EMBL/GenBank/DDBJ whole genome shotgun (WGS) entry which is preliminary data.</text>
</comment>
<name>A0A423VDY8_9PEZI</name>
<dbReference type="AlphaFoldDB" id="A0A423VDY8"/>
<dbReference type="GO" id="GO:0022857">
    <property type="term" value="F:transmembrane transporter activity"/>
    <property type="evidence" value="ECO:0007669"/>
    <property type="project" value="InterPro"/>
</dbReference>
<evidence type="ECO:0000313" key="9">
    <source>
        <dbReference type="EMBL" id="ROV89110.1"/>
    </source>
</evidence>
<keyword evidence="10" id="KW-1185">Reference proteome</keyword>
<dbReference type="OrthoDB" id="10021397at2759"/>
<dbReference type="InterPro" id="IPR036259">
    <property type="entry name" value="MFS_trans_sf"/>
</dbReference>
<evidence type="ECO:0000256" key="1">
    <source>
        <dbReference type="ARBA" id="ARBA00004141"/>
    </source>
</evidence>
<feature type="transmembrane region" description="Helical" evidence="8">
    <location>
        <begin position="260"/>
        <end position="282"/>
    </location>
</feature>
<feature type="transmembrane region" description="Helical" evidence="8">
    <location>
        <begin position="375"/>
        <end position="393"/>
    </location>
</feature>
<evidence type="ECO:0000256" key="6">
    <source>
        <dbReference type="ARBA" id="ARBA00023180"/>
    </source>
</evidence>
<feature type="transmembrane region" description="Helical" evidence="8">
    <location>
        <begin position="171"/>
        <end position="194"/>
    </location>
</feature>
<feature type="transmembrane region" description="Helical" evidence="8">
    <location>
        <begin position="12"/>
        <end position="30"/>
    </location>
</feature>
<keyword evidence="6" id="KW-0325">Glycoprotein</keyword>
<sequence>MVATESKPSYGWRFWAVFFALAVTSLLAAVESTVTSTALPIISSALNSGELYVWFGTAYSLTSTAFTPLFGQIADVFGRRWLTISIVAVFALGSGISGGASSTRMLIAGRAVQGIALTYGGSIYSWSSWRVLLPLLLGFAGLAVFVLYETSRWCVVPVTPPHLFKNRTSAAAFFLTFVHALYSFWVLYFLPVYFQAVLLSGPERSGVLLLATVIILVPGGMVSGIILTKTGRYRPLHFAGYALMTLGTGLFILLDKDTSIAVVVVLQIVGGLGSGLALTTLLPAAQASLSDKDTASSTATWTFIRTFGTVWGVSVPSAIFNSRASNLAVRIEDTSVRALIANGQAYSHASADFLRSLPGDTLEQVTSVFVDSLRLVWIVATAIVGVSFFVVFVEKEIKLRDNLETEYGLDNGQEKGQRPTKAATETMKETTREGPAGA</sequence>
<evidence type="ECO:0000256" key="3">
    <source>
        <dbReference type="ARBA" id="ARBA00022692"/>
    </source>
</evidence>
<evidence type="ECO:0000256" key="7">
    <source>
        <dbReference type="SAM" id="MobiDB-lite"/>
    </source>
</evidence>
<keyword evidence="5 8" id="KW-0472">Membrane</keyword>
<dbReference type="Gene3D" id="1.20.1250.20">
    <property type="entry name" value="MFS general substrate transporter like domains"/>
    <property type="match status" value="1"/>
</dbReference>
<evidence type="ECO:0000256" key="4">
    <source>
        <dbReference type="ARBA" id="ARBA00022989"/>
    </source>
</evidence>
<keyword evidence="2" id="KW-0813">Transport</keyword>
<comment type="subcellular location">
    <subcellularLocation>
        <location evidence="1">Membrane</location>
        <topology evidence="1">Multi-pass membrane protein</topology>
    </subcellularLocation>
</comment>
<feature type="region of interest" description="Disordered" evidence="7">
    <location>
        <begin position="408"/>
        <end position="438"/>
    </location>
</feature>
<organism evidence="9 10">
    <name type="scientific">Cytospora schulzeri</name>
    <dbReference type="NCBI Taxonomy" id="448051"/>
    <lineage>
        <taxon>Eukaryota</taxon>
        <taxon>Fungi</taxon>
        <taxon>Dikarya</taxon>
        <taxon>Ascomycota</taxon>
        <taxon>Pezizomycotina</taxon>
        <taxon>Sordariomycetes</taxon>
        <taxon>Sordariomycetidae</taxon>
        <taxon>Diaporthales</taxon>
        <taxon>Cytosporaceae</taxon>
        <taxon>Cytospora</taxon>
    </lineage>
</organism>
<evidence type="ECO:0000313" key="10">
    <source>
        <dbReference type="Proteomes" id="UP000283895"/>
    </source>
</evidence>
<evidence type="ECO:0000256" key="5">
    <source>
        <dbReference type="ARBA" id="ARBA00023136"/>
    </source>
</evidence>
<gene>
    <name evidence="9" type="ORF">VMCG_09864</name>
</gene>
<dbReference type="PANTHER" id="PTHR23501:SF187">
    <property type="entry name" value="MAJOR FACILITATOR SUPERFAMILY (MFS) PROFILE DOMAIN-CONTAINING PROTEIN"/>
    <property type="match status" value="1"/>
</dbReference>
<feature type="transmembrane region" description="Helical" evidence="8">
    <location>
        <begin position="80"/>
        <end position="100"/>
    </location>
</feature>
<protein>
    <recommendedName>
        <fullName evidence="11">Major facilitator superfamily (MFS) profile domain-containing protein</fullName>
    </recommendedName>
</protein>
<reference evidence="9 10" key="1">
    <citation type="submission" date="2015-09" db="EMBL/GenBank/DDBJ databases">
        <title>Host preference determinants of Valsa canker pathogens revealed by comparative genomics.</title>
        <authorList>
            <person name="Yin Z."/>
            <person name="Huang L."/>
        </authorList>
    </citation>
    <scope>NUCLEOTIDE SEQUENCE [LARGE SCALE GENOMIC DNA]</scope>
    <source>
        <strain evidence="9 10">03-1</strain>
    </source>
</reference>
<dbReference type="SUPFAM" id="SSF103473">
    <property type="entry name" value="MFS general substrate transporter"/>
    <property type="match status" value="1"/>
</dbReference>
<dbReference type="Gene3D" id="1.20.1720.10">
    <property type="entry name" value="Multidrug resistance protein D"/>
    <property type="match status" value="1"/>
</dbReference>
<dbReference type="EMBL" id="LKEA01000073">
    <property type="protein sequence ID" value="ROV89110.1"/>
    <property type="molecule type" value="Genomic_DNA"/>
</dbReference>
<keyword evidence="4 8" id="KW-1133">Transmembrane helix</keyword>
<keyword evidence="3 8" id="KW-0812">Transmembrane</keyword>
<dbReference type="Pfam" id="PF07690">
    <property type="entry name" value="MFS_1"/>
    <property type="match status" value="2"/>
</dbReference>
<evidence type="ECO:0000256" key="2">
    <source>
        <dbReference type="ARBA" id="ARBA00022448"/>
    </source>
</evidence>
<dbReference type="Proteomes" id="UP000283895">
    <property type="component" value="Unassembled WGS sequence"/>
</dbReference>
<dbReference type="GO" id="GO:0005886">
    <property type="term" value="C:plasma membrane"/>
    <property type="evidence" value="ECO:0007669"/>
    <property type="project" value="TreeGrafter"/>
</dbReference>
<feature type="transmembrane region" description="Helical" evidence="8">
    <location>
        <begin position="303"/>
        <end position="320"/>
    </location>
</feature>